<name>A0A699RBZ0_TANCI</name>
<reference evidence="2" key="1">
    <citation type="journal article" date="2019" name="Sci. Rep.">
        <title>Draft genome of Tanacetum cinerariifolium, the natural source of mosquito coil.</title>
        <authorList>
            <person name="Yamashiro T."/>
            <person name="Shiraishi A."/>
            <person name="Satake H."/>
            <person name="Nakayama K."/>
        </authorList>
    </citation>
    <scope>NUCLEOTIDE SEQUENCE</scope>
</reference>
<evidence type="ECO:0000313" key="2">
    <source>
        <dbReference type="EMBL" id="GFC81582.1"/>
    </source>
</evidence>
<organism evidence="2">
    <name type="scientific">Tanacetum cinerariifolium</name>
    <name type="common">Dalmatian daisy</name>
    <name type="synonym">Chrysanthemum cinerariifolium</name>
    <dbReference type="NCBI Taxonomy" id="118510"/>
    <lineage>
        <taxon>Eukaryota</taxon>
        <taxon>Viridiplantae</taxon>
        <taxon>Streptophyta</taxon>
        <taxon>Embryophyta</taxon>
        <taxon>Tracheophyta</taxon>
        <taxon>Spermatophyta</taxon>
        <taxon>Magnoliopsida</taxon>
        <taxon>eudicotyledons</taxon>
        <taxon>Gunneridae</taxon>
        <taxon>Pentapetalae</taxon>
        <taxon>asterids</taxon>
        <taxon>campanulids</taxon>
        <taxon>Asterales</taxon>
        <taxon>Asteraceae</taxon>
        <taxon>Asteroideae</taxon>
        <taxon>Anthemideae</taxon>
        <taxon>Anthemidinae</taxon>
        <taxon>Tanacetum</taxon>
    </lineage>
</organism>
<protein>
    <submittedName>
        <fullName evidence="2">Uncharacterized protein</fullName>
    </submittedName>
</protein>
<dbReference type="EMBL" id="BKCJ011080441">
    <property type="protein sequence ID" value="GFC81582.1"/>
    <property type="molecule type" value="Genomic_DNA"/>
</dbReference>
<feature type="region of interest" description="Disordered" evidence="1">
    <location>
        <begin position="76"/>
        <end position="114"/>
    </location>
</feature>
<feature type="non-terminal residue" evidence="2">
    <location>
        <position position="1"/>
    </location>
</feature>
<comment type="caution">
    <text evidence="2">The sequence shown here is derived from an EMBL/GenBank/DDBJ whole genome shotgun (WGS) entry which is preliminary data.</text>
</comment>
<accession>A0A699RBZ0</accession>
<sequence length="190" mass="21638">LIMIILKSFLDHSFLFTLLREKESGESTLNTSVDNDYQPEEIEIVTNTDDVLPPGVENDNDSDGEIDAVEELHVDNSISNSENELSDNEASDFDNPSIPRPPPEPPDAEFDFEPDSGEEISVVMNTIDEFECLDPRDEFNVSTNDENDDYFPFMFVIRIFLPYLICSKMFFSFLSAESEDTIFDPGFTLY</sequence>
<evidence type="ECO:0000256" key="1">
    <source>
        <dbReference type="SAM" id="MobiDB-lite"/>
    </source>
</evidence>
<proteinExistence type="predicted"/>
<gene>
    <name evidence="2" type="ORF">Tci_853552</name>
</gene>
<dbReference type="AlphaFoldDB" id="A0A699RBZ0"/>